<evidence type="ECO:0000256" key="3">
    <source>
        <dbReference type="ARBA" id="ARBA00022801"/>
    </source>
</evidence>
<evidence type="ECO:0000313" key="6">
    <source>
        <dbReference type="Proteomes" id="UP001209076"/>
    </source>
</evidence>
<keyword evidence="4" id="KW-0472">Membrane</keyword>
<evidence type="ECO:0000256" key="1">
    <source>
        <dbReference type="ARBA" id="ARBA00010541"/>
    </source>
</evidence>
<reference evidence="6" key="1">
    <citation type="submission" date="2023-07" db="EMBL/GenBank/DDBJ databases">
        <title>Novel Mycoplasma species identified in domestic and wild animals.</title>
        <authorList>
            <person name="Volokhov D.V."/>
            <person name="Furtak V.A."/>
            <person name="Zagorodnyaya T.A."/>
        </authorList>
    </citation>
    <scope>NUCLEOTIDE SEQUENCE [LARGE SCALE GENOMIC DNA]</scope>
    <source>
        <strain evidence="6">92-19</strain>
    </source>
</reference>
<evidence type="ECO:0000256" key="4">
    <source>
        <dbReference type="SAM" id="Phobius"/>
    </source>
</evidence>
<dbReference type="PANTHER" id="PTHR43343">
    <property type="entry name" value="PEPTIDASE S12"/>
    <property type="match status" value="1"/>
</dbReference>
<dbReference type="InterPro" id="IPR001940">
    <property type="entry name" value="Peptidase_S1C"/>
</dbReference>
<dbReference type="InterPro" id="IPR009003">
    <property type="entry name" value="Peptidase_S1_PA"/>
</dbReference>
<dbReference type="GO" id="GO:0008233">
    <property type="term" value="F:peptidase activity"/>
    <property type="evidence" value="ECO:0007669"/>
    <property type="project" value="UniProtKB-KW"/>
</dbReference>
<evidence type="ECO:0000313" key="5">
    <source>
        <dbReference type="EMBL" id="MCU0105062.1"/>
    </source>
</evidence>
<dbReference type="Pfam" id="PF13365">
    <property type="entry name" value="Trypsin_2"/>
    <property type="match status" value="1"/>
</dbReference>
<comment type="similarity">
    <text evidence="1">Belongs to the peptidase S1C family.</text>
</comment>
<dbReference type="InterPro" id="IPR043504">
    <property type="entry name" value="Peptidase_S1_PA_chymotrypsin"/>
</dbReference>
<dbReference type="Proteomes" id="UP001209076">
    <property type="component" value="Unassembled WGS sequence"/>
</dbReference>
<accession>A0ABT2PZ91</accession>
<keyword evidence="6" id="KW-1185">Reference proteome</keyword>
<dbReference type="RefSeq" id="WP_262096325.1">
    <property type="nucleotide sequence ID" value="NZ_JAOEGN010000008.1"/>
</dbReference>
<proteinExistence type="inferred from homology"/>
<dbReference type="EMBL" id="JAOEGN010000008">
    <property type="protein sequence ID" value="MCU0105062.1"/>
    <property type="molecule type" value="Genomic_DNA"/>
</dbReference>
<comment type="caution">
    <text evidence="5">The sequence shown here is derived from an EMBL/GenBank/DDBJ whole genome shotgun (WGS) entry which is preliminary data.</text>
</comment>
<keyword evidence="4" id="KW-0812">Transmembrane</keyword>
<gene>
    <name evidence="5" type="ORF">N7603_05270</name>
</gene>
<dbReference type="PANTHER" id="PTHR43343:SF3">
    <property type="entry name" value="PROTEASE DO-LIKE 8, CHLOROPLASTIC"/>
    <property type="match status" value="1"/>
</dbReference>
<dbReference type="SUPFAM" id="SSF50494">
    <property type="entry name" value="Trypsin-like serine proteases"/>
    <property type="match status" value="1"/>
</dbReference>
<dbReference type="Gene3D" id="2.40.10.10">
    <property type="entry name" value="Trypsin-like serine proteases"/>
    <property type="match status" value="2"/>
</dbReference>
<sequence>MKKFFGYIRNTIVILALLYVTSLFVDIKIEGIPLNSLYENAAKETIKLVEDVIDRIRKEPEVTDLTIERTQEGQYIFTTTIKNVSKDELISITVDGVTYTTFEIIERRNLIEVKFLTDITFESGEANKQFTVESIKYTRNDSEKILNTNIIGNAFKSIDLAVVNQKKISVVGMYNCNPGNVGLVCTSWGSGVLFRKDTREVRDSLIPYTIFDYYIISNAHVVQNGSIFKVTYNGEELDDARATVVGVYTQNTDLSILKLTTTANLTVLDDDQFDTYEAVPVYKDQTVFSIGSPVGPMNFNTVKEGKVTKLDVPISLGDDSAFCIATCNSFQTDAALGPGSSGGAMFDSAGNLIGIHFAGNEDNTISSEIPMEIVFDAIKAILGED</sequence>
<protein>
    <submittedName>
        <fullName evidence="5">Serine protease</fullName>
    </submittedName>
</protein>
<keyword evidence="2 5" id="KW-0645">Protease</keyword>
<keyword evidence="3" id="KW-0378">Hydrolase</keyword>
<keyword evidence="4" id="KW-1133">Transmembrane helix</keyword>
<name>A0ABT2PZ91_9MOLU</name>
<evidence type="ECO:0000256" key="2">
    <source>
        <dbReference type="ARBA" id="ARBA00022670"/>
    </source>
</evidence>
<organism evidence="5 6">
    <name type="scientific">Paracholeplasma vituli</name>
    <dbReference type="NCBI Taxonomy" id="69473"/>
    <lineage>
        <taxon>Bacteria</taxon>
        <taxon>Bacillati</taxon>
        <taxon>Mycoplasmatota</taxon>
        <taxon>Mollicutes</taxon>
        <taxon>Acholeplasmatales</taxon>
        <taxon>Acholeplasmataceae</taxon>
        <taxon>Paracholeplasma</taxon>
    </lineage>
</organism>
<dbReference type="GO" id="GO:0006508">
    <property type="term" value="P:proteolysis"/>
    <property type="evidence" value="ECO:0007669"/>
    <property type="project" value="UniProtKB-KW"/>
</dbReference>
<feature type="transmembrane region" description="Helical" evidence="4">
    <location>
        <begin position="7"/>
        <end position="25"/>
    </location>
</feature>
<dbReference type="PRINTS" id="PR00834">
    <property type="entry name" value="PROTEASES2C"/>
</dbReference>
<dbReference type="InterPro" id="IPR051201">
    <property type="entry name" value="Chloro_Bact_Ser_Proteases"/>
</dbReference>